<keyword evidence="1" id="KW-0472">Membrane</keyword>
<dbReference type="AlphaFoldDB" id="A0A5M3W808"/>
<name>A0A5M3W808_9ACTN</name>
<gene>
    <name evidence="2" type="ORF">Acor_47140</name>
</gene>
<feature type="transmembrane region" description="Helical" evidence="1">
    <location>
        <begin position="57"/>
        <end position="78"/>
    </location>
</feature>
<keyword evidence="1" id="KW-1133">Transmembrane helix</keyword>
<feature type="transmembrane region" description="Helical" evidence="1">
    <location>
        <begin position="21"/>
        <end position="45"/>
    </location>
</feature>
<protein>
    <submittedName>
        <fullName evidence="2">Membrane protein</fullName>
    </submittedName>
</protein>
<comment type="caution">
    <text evidence="2">The sequence shown here is derived from an EMBL/GenBank/DDBJ whole genome shotgun (WGS) entry which is preliminary data.</text>
</comment>
<dbReference type="EMBL" id="BLAD01000060">
    <property type="protein sequence ID" value="GES02648.1"/>
    <property type="molecule type" value="Genomic_DNA"/>
</dbReference>
<feature type="transmembrane region" description="Helical" evidence="1">
    <location>
        <begin position="149"/>
        <end position="167"/>
    </location>
</feature>
<keyword evidence="3" id="KW-1185">Reference proteome</keyword>
<dbReference type="Proteomes" id="UP000334990">
    <property type="component" value="Unassembled WGS sequence"/>
</dbReference>
<dbReference type="Pfam" id="PF06772">
    <property type="entry name" value="LtrA"/>
    <property type="match status" value="1"/>
</dbReference>
<reference evidence="2 3" key="1">
    <citation type="submission" date="2019-10" db="EMBL/GenBank/DDBJ databases">
        <title>Whole genome shotgun sequence of Acrocarpospora corrugata NBRC 13972.</title>
        <authorList>
            <person name="Ichikawa N."/>
            <person name="Kimura A."/>
            <person name="Kitahashi Y."/>
            <person name="Komaki H."/>
            <person name="Oguchi A."/>
        </authorList>
    </citation>
    <scope>NUCLEOTIDE SEQUENCE [LARGE SCALE GENOMIC DNA]</scope>
    <source>
        <strain evidence="2 3">NBRC 13972</strain>
    </source>
</reference>
<dbReference type="PANTHER" id="PTHR36840">
    <property type="entry name" value="BLL5714 PROTEIN"/>
    <property type="match status" value="1"/>
</dbReference>
<dbReference type="RefSeq" id="WP_218034435.1">
    <property type="nucleotide sequence ID" value="NZ_BAAABN010000019.1"/>
</dbReference>
<proteinExistence type="predicted"/>
<organism evidence="2 3">
    <name type="scientific">Acrocarpospora corrugata</name>
    <dbReference type="NCBI Taxonomy" id="35763"/>
    <lineage>
        <taxon>Bacteria</taxon>
        <taxon>Bacillati</taxon>
        <taxon>Actinomycetota</taxon>
        <taxon>Actinomycetes</taxon>
        <taxon>Streptosporangiales</taxon>
        <taxon>Streptosporangiaceae</taxon>
        <taxon>Acrocarpospora</taxon>
    </lineage>
</organism>
<feature type="transmembrane region" description="Helical" evidence="1">
    <location>
        <begin position="283"/>
        <end position="303"/>
    </location>
</feature>
<keyword evidence="1" id="KW-0812">Transmembrane</keyword>
<feature type="transmembrane region" description="Helical" evidence="1">
    <location>
        <begin position="348"/>
        <end position="377"/>
    </location>
</feature>
<feature type="transmembrane region" description="Helical" evidence="1">
    <location>
        <begin position="117"/>
        <end position="137"/>
    </location>
</feature>
<feature type="transmembrane region" description="Helical" evidence="1">
    <location>
        <begin position="216"/>
        <end position="236"/>
    </location>
</feature>
<dbReference type="PANTHER" id="PTHR36840:SF1">
    <property type="entry name" value="BLL5714 PROTEIN"/>
    <property type="match status" value="1"/>
</dbReference>
<accession>A0A5M3W808</accession>
<evidence type="ECO:0000313" key="3">
    <source>
        <dbReference type="Proteomes" id="UP000334990"/>
    </source>
</evidence>
<feature type="transmembrane region" description="Helical" evidence="1">
    <location>
        <begin position="315"/>
        <end position="336"/>
    </location>
</feature>
<evidence type="ECO:0000313" key="2">
    <source>
        <dbReference type="EMBL" id="GES02648.1"/>
    </source>
</evidence>
<feature type="transmembrane region" description="Helical" evidence="1">
    <location>
        <begin position="90"/>
        <end position="111"/>
    </location>
</feature>
<feature type="transmembrane region" description="Helical" evidence="1">
    <location>
        <begin position="242"/>
        <end position="263"/>
    </location>
</feature>
<dbReference type="InterPro" id="IPR010640">
    <property type="entry name" value="Low_temperature_requirement_A"/>
</dbReference>
<evidence type="ECO:0000256" key="1">
    <source>
        <dbReference type="SAM" id="Phobius"/>
    </source>
</evidence>
<sequence length="395" mass="42572">MAGLGTRRPMVSRSRAEGHRAATPLELLFDLCFVVGVAQAAASLHHALAEGHAGEGLIGYLLVFFAIWWAWMNFTWFASAYDTDDAPYRLLVLVQIVGVLILAAGVPRAFADKDFSLMTLGYAIMRLGMVALWLRAAREDPASRTCARRYAIGIAAVQVGWLARLAAAEWAGLDGYPQLFVWVALAGAEMAVPVWAERSQETSWHPRHIAERYGLFTLIVLGESVLAATLAIQTGLDRGLATGTLLSVALSGVVIVFGMWWLYFGRPAHLLLTSNRASFPWGYGHYLIFLSAAAVGAGLAVSIDYGTHTAHITGFAAGASVAVPVATFLLSVWFVHIRPHQVGRRTNLAFPAAAVLVLLTPLTAFPLPLIALLLVALTVTVETAKRTEGETADRI</sequence>